<reference evidence="3" key="1">
    <citation type="submission" date="2020-05" db="EMBL/GenBank/DDBJ databases">
        <title>Phylogenomic resolution of chytrid fungi.</title>
        <authorList>
            <person name="Stajich J.E."/>
            <person name="Amses K."/>
            <person name="Simmons R."/>
            <person name="Seto K."/>
            <person name="Myers J."/>
            <person name="Bonds A."/>
            <person name="Quandt C.A."/>
            <person name="Barry K."/>
            <person name="Liu P."/>
            <person name="Grigoriev I."/>
            <person name="Longcore J.E."/>
            <person name="James T.Y."/>
        </authorList>
    </citation>
    <scope>NUCLEOTIDE SEQUENCE</scope>
    <source>
        <strain evidence="3">JEL0379</strain>
    </source>
</reference>
<accession>A0AAD5TDH9</accession>
<keyword evidence="4" id="KW-1185">Reference proteome</keyword>
<dbReference type="PROSITE" id="PS50181">
    <property type="entry name" value="FBOX"/>
    <property type="match status" value="1"/>
</dbReference>
<dbReference type="Pfam" id="PF12937">
    <property type="entry name" value="F-box-like"/>
    <property type="match status" value="1"/>
</dbReference>
<feature type="domain" description="F-box" evidence="2">
    <location>
        <begin position="73"/>
        <end position="122"/>
    </location>
</feature>
<dbReference type="Proteomes" id="UP001212152">
    <property type="component" value="Unassembled WGS sequence"/>
</dbReference>
<proteinExistence type="predicted"/>
<dbReference type="EMBL" id="JADGJQ010000087">
    <property type="protein sequence ID" value="KAJ3171330.1"/>
    <property type="molecule type" value="Genomic_DNA"/>
</dbReference>
<dbReference type="AlphaFoldDB" id="A0AAD5TDH9"/>
<protein>
    <recommendedName>
        <fullName evidence="2">F-box domain-containing protein</fullName>
    </recommendedName>
</protein>
<comment type="caution">
    <text evidence="3">The sequence shown here is derived from an EMBL/GenBank/DDBJ whole genome shotgun (WGS) entry which is preliminary data.</text>
</comment>
<evidence type="ECO:0000313" key="3">
    <source>
        <dbReference type="EMBL" id="KAJ3171330.1"/>
    </source>
</evidence>
<feature type="region of interest" description="Disordered" evidence="1">
    <location>
        <begin position="240"/>
        <end position="291"/>
    </location>
</feature>
<evidence type="ECO:0000259" key="2">
    <source>
        <dbReference type="PROSITE" id="PS50181"/>
    </source>
</evidence>
<name>A0AAD5TDH9_9FUNG</name>
<dbReference type="InterPro" id="IPR036047">
    <property type="entry name" value="F-box-like_dom_sf"/>
</dbReference>
<feature type="compositionally biased region" description="Basic and acidic residues" evidence="1">
    <location>
        <begin position="240"/>
        <end position="262"/>
    </location>
</feature>
<dbReference type="Gene3D" id="1.20.1280.50">
    <property type="match status" value="1"/>
</dbReference>
<dbReference type="InterPro" id="IPR001810">
    <property type="entry name" value="F-box_dom"/>
</dbReference>
<evidence type="ECO:0000256" key="1">
    <source>
        <dbReference type="SAM" id="MobiDB-lite"/>
    </source>
</evidence>
<feature type="compositionally biased region" description="Basic and acidic residues" evidence="1">
    <location>
        <begin position="275"/>
        <end position="291"/>
    </location>
</feature>
<evidence type="ECO:0000313" key="4">
    <source>
        <dbReference type="Proteomes" id="UP001212152"/>
    </source>
</evidence>
<gene>
    <name evidence="3" type="ORF">HDU87_008356</name>
</gene>
<organism evidence="3 4">
    <name type="scientific">Geranomyces variabilis</name>
    <dbReference type="NCBI Taxonomy" id="109894"/>
    <lineage>
        <taxon>Eukaryota</taxon>
        <taxon>Fungi</taxon>
        <taxon>Fungi incertae sedis</taxon>
        <taxon>Chytridiomycota</taxon>
        <taxon>Chytridiomycota incertae sedis</taxon>
        <taxon>Chytridiomycetes</taxon>
        <taxon>Spizellomycetales</taxon>
        <taxon>Powellomycetaceae</taxon>
        <taxon>Geranomyces</taxon>
    </lineage>
</organism>
<dbReference type="SUPFAM" id="SSF81383">
    <property type="entry name" value="F-box domain"/>
    <property type="match status" value="1"/>
</dbReference>
<sequence length="291" mass="32893">MDVTALSDKDHSAHTCQRCKHAGRPLSQWQSHRTAGSKLCFFFKGRKSSKRAKTADSSNDDKEDDVSGKTTTHVPIATLPLEVLERILTQVSDAETLLSLPTVCKLFAQIVNNDNQVFWQNWREANPSLADWLKYAAAHGAKRSVALAALKGCEICDAARVKLVYPFGVRCCTTCLYSRTICHRRLPVPLNKELFALPHTSVWRGNGEKRFYWIAQLHKYAQDRGCRNIEHLAQRILEEQEQTKKERAREAAARKAEREQAKIRGAARRANAAAKKAEKERRKAERAQDSG</sequence>
<dbReference type="SMART" id="SM00256">
    <property type="entry name" value="FBOX"/>
    <property type="match status" value="1"/>
</dbReference>